<dbReference type="AlphaFoldDB" id="A0A2V3UR68"/>
<sequence length="305" mass="31847">MSENRLNAGYTTEGRPTLGTGMLFALIGFAMLSCGDGLIKSTAGQWPGMAVAALRFTFGAIGLGLVLLVREGPQGFRLPRPRVQLARGFFLAGATVTFFSSIFLMPLATATSIQFMAPLLTAVISSILYNERLSPGRWVATLVAFVGVMIVLRPSFADLGWAALLPLAAAFGMSGLMISNARAAGSGSVLLMQFLVAAIAAPLLILYAALGHVSGVASLQIGWPSLYVVLVCATVAVTASISHMFVYLATARSSAATVAPMVYVQIIVAIAIGVVFYRDYPDFVALAGTGVIIASGIYLLRDGGK</sequence>
<feature type="transmembrane region" description="Helical" evidence="6">
    <location>
        <begin position="283"/>
        <end position="300"/>
    </location>
</feature>
<dbReference type="PANTHER" id="PTHR22911:SF6">
    <property type="entry name" value="SOLUTE CARRIER FAMILY 35 MEMBER G1"/>
    <property type="match status" value="1"/>
</dbReference>
<dbReference type="PANTHER" id="PTHR22911">
    <property type="entry name" value="ACYL-MALONYL CONDENSING ENZYME-RELATED"/>
    <property type="match status" value="1"/>
</dbReference>
<evidence type="ECO:0000256" key="1">
    <source>
        <dbReference type="ARBA" id="ARBA00004141"/>
    </source>
</evidence>
<evidence type="ECO:0000256" key="6">
    <source>
        <dbReference type="SAM" id="Phobius"/>
    </source>
</evidence>
<dbReference type="PROSITE" id="PS51257">
    <property type="entry name" value="PROKAR_LIPOPROTEIN"/>
    <property type="match status" value="1"/>
</dbReference>
<evidence type="ECO:0000313" key="8">
    <source>
        <dbReference type="EMBL" id="PXW68430.1"/>
    </source>
</evidence>
<keyword evidence="9" id="KW-1185">Reference proteome</keyword>
<comment type="caution">
    <text evidence="8">The sequence shown here is derived from an EMBL/GenBank/DDBJ whole genome shotgun (WGS) entry which is preliminary data.</text>
</comment>
<keyword evidence="3 6" id="KW-0812">Transmembrane</keyword>
<name>A0A2V3UR68_9SPHN</name>
<evidence type="ECO:0000256" key="5">
    <source>
        <dbReference type="ARBA" id="ARBA00023136"/>
    </source>
</evidence>
<feature type="transmembrane region" description="Helical" evidence="6">
    <location>
        <begin position="89"/>
        <end position="107"/>
    </location>
</feature>
<proteinExistence type="inferred from homology"/>
<evidence type="ECO:0000256" key="3">
    <source>
        <dbReference type="ARBA" id="ARBA00022692"/>
    </source>
</evidence>
<dbReference type="InterPro" id="IPR000620">
    <property type="entry name" value="EamA_dom"/>
</dbReference>
<feature type="transmembrane region" description="Helical" evidence="6">
    <location>
        <begin position="225"/>
        <end position="248"/>
    </location>
</feature>
<dbReference type="SUPFAM" id="SSF103481">
    <property type="entry name" value="Multidrug resistance efflux transporter EmrE"/>
    <property type="match status" value="2"/>
</dbReference>
<evidence type="ECO:0000313" key="9">
    <source>
        <dbReference type="Proteomes" id="UP000248014"/>
    </source>
</evidence>
<reference evidence="8 9" key="1">
    <citation type="submission" date="2018-05" db="EMBL/GenBank/DDBJ databases">
        <title>Genomic Encyclopedia of Type Strains, Phase IV (KMG-IV): sequencing the most valuable type-strain genomes for metagenomic binning, comparative biology and taxonomic classification.</title>
        <authorList>
            <person name="Goeker M."/>
        </authorList>
    </citation>
    <scope>NUCLEOTIDE SEQUENCE [LARGE SCALE GENOMIC DNA]</scope>
    <source>
        <strain evidence="8 9">DSM 3183</strain>
    </source>
</reference>
<dbReference type="EMBL" id="QJJM01000017">
    <property type="protein sequence ID" value="PXW68430.1"/>
    <property type="molecule type" value="Genomic_DNA"/>
</dbReference>
<comment type="similarity">
    <text evidence="2">Belongs to the drug/metabolite transporter (DMT) superfamily. 10 TMS drug/metabolite exporter (DME) (TC 2.A.7.3) family.</text>
</comment>
<dbReference type="Proteomes" id="UP000248014">
    <property type="component" value="Unassembled WGS sequence"/>
</dbReference>
<protein>
    <submittedName>
        <fullName evidence="8">Threonine/homoserine efflux transporter RhtA</fullName>
    </submittedName>
</protein>
<organism evidence="8 9">
    <name type="scientific">Blastomonas natatoria</name>
    <dbReference type="NCBI Taxonomy" id="34015"/>
    <lineage>
        <taxon>Bacteria</taxon>
        <taxon>Pseudomonadati</taxon>
        <taxon>Pseudomonadota</taxon>
        <taxon>Alphaproteobacteria</taxon>
        <taxon>Sphingomonadales</taxon>
        <taxon>Sphingomonadaceae</taxon>
        <taxon>Blastomonas</taxon>
    </lineage>
</organism>
<comment type="subcellular location">
    <subcellularLocation>
        <location evidence="1">Membrane</location>
        <topology evidence="1">Multi-pass membrane protein</topology>
    </subcellularLocation>
</comment>
<accession>A0A2V3UR68</accession>
<evidence type="ECO:0000259" key="7">
    <source>
        <dbReference type="Pfam" id="PF00892"/>
    </source>
</evidence>
<dbReference type="InterPro" id="IPR037185">
    <property type="entry name" value="EmrE-like"/>
</dbReference>
<feature type="transmembrane region" description="Helical" evidence="6">
    <location>
        <begin position="45"/>
        <end position="69"/>
    </location>
</feature>
<feature type="domain" description="EamA" evidence="7">
    <location>
        <begin position="20"/>
        <end position="152"/>
    </location>
</feature>
<feature type="transmembrane region" description="Helical" evidence="6">
    <location>
        <begin position="159"/>
        <end position="178"/>
    </location>
</feature>
<keyword evidence="4 6" id="KW-1133">Transmembrane helix</keyword>
<feature type="transmembrane region" description="Helical" evidence="6">
    <location>
        <begin position="255"/>
        <end position="277"/>
    </location>
</feature>
<dbReference type="Pfam" id="PF00892">
    <property type="entry name" value="EamA"/>
    <property type="match status" value="1"/>
</dbReference>
<gene>
    <name evidence="8" type="ORF">C7451_11720</name>
</gene>
<evidence type="ECO:0000256" key="2">
    <source>
        <dbReference type="ARBA" id="ARBA00009853"/>
    </source>
</evidence>
<evidence type="ECO:0000256" key="4">
    <source>
        <dbReference type="ARBA" id="ARBA00022989"/>
    </source>
</evidence>
<dbReference type="RefSeq" id="WP_244182006.1">
    <property type="nucleotide sequence ID" value="NZ_QJJM01000017.1"/>
</dbReference>
<feature type="transmembrane region" description="Helical" evidence="6">
    <location>
        <begin position="190"/>
        <end position="213"/>
    </location>
</feature>
<keyword evidence="5 6" id="KW-0472">Membrane</keyword>
<dbReference type="GO" id="GO:0016020">
    <property type="term" value="C:membrane"/>
    <property type="evidence" value="ECO:0007669"/>
    <property type="project" value="UniProtKB-SubCell"/>
</dbReference>
<feature type="transmembrane region" description="Helical" evidence="6">
    <location>
        <begin position="21"/>
        <end position="39"/>
    </location>
</feature>